<dbReference type="EMBL" id="CP041036">
    <property type="protein sequence ID" value="QDE31967.1"/>
    <property type="molecule type" value="Genomic_DNA"/>
</dbReference>
<reference evidence="1 2" key="1">
    <citation type="submission" date="2019-06" db="EMBL/GenBank/DDBJ databases">
        <title>The genome of Shewanella sp. SM1901.</title>
        <authorList>
            <person name="Cha Q."/>
        </authorList>
    </citation>
    <scope>NUCLEOTIDE SEQUENCE [LARGE SCALE GENOMIC DNA]</scope>
    <source>
        <strain evidence="1 2">SM1901</strain>
    </source>
</reference>
<gene>
    <name evidence="1" type="ORF">FH971_13965</name>
</gene>
<dbReference type="RefSeq" id="WP_140234717.1">
    <property type="nucleotide sequence ID" value="NZ_CP041036.1"/>
</dbReference>
<dbReference type="Proteomes" id="UP000319809">
    <property type="component" value="Chromosome"/>
</dbReference>
<keyword evidence="2" id="KW-1185">Reference proteome</keyword>
<evidence type="ECO:0000313" key="2">
    <source>
        <dbReference type="Proteomes" id="UP000319809"/>
    </source>
</evidence>
<name>A0A4Y5YH30_9GAMM</name>
<organism evidence="1 2">
    <name type="scientific">Shewanella polaris</name>
    <dbReference type="NCBI Taxonomy" id="2588449"/>
    <lineage>
        <taxon>Bacteria</taxon>
        <taxon>Pseudomonadati</taxon>
        <taxon>Pseudomonadota</taxon>
        <taxon>Gammaproteobacteria</taxon>
        <taxon>Alteromonadales</taxon>
        <taxon>Shewanellaceae</taxon>
        <taxon>Shewanella</taxon>
    </lineage>
</organism>
<dbReference type="AlphaFoldDB" id="A0A4Y5YH30"/>
<protein>
    <submittedName>
        <fullName evidence="1">Uncharacterized protein</fullName>
    </submittedName>
</protein>
<accession>A0A4Y5YH30</accession>
<sequence length="193" mass="22373">MSNRGRPSKNAEELRDAPVTFRTTKTERNLFTCIAKAAKYKQRGLFMYDLVLSILAQEKFTLLIPGEPAEDLRRHYKNSSTNLNALKRDYYHLAERGINAESEREALKIELSEHSRLTKELHTQTFRKQITLPVNHEFWEQLAIESEMGNINLLTTAKKLMAVRETKIGTVQEEIAELELRLHELKSKVFTEA</sequence>
<evidence type="ECO:0000313" key="1">
    <source>
        <dbReference type="EMBL" id="QDE31967.1"/>
    </source>
</evidence>
<dbReference type="KEGG" id="spol:FH971_13965"/>
<proteinExistence type="predicted"/>